<sequence>DLLIRIFSHMDPQDIINIRQCCRSLHEASLRRIVWIDAVHRIACGSKGVGMRFSTDRMSIHELEHVATAPHRFISRIRRALKRGDNFLLPISNRHLSRDTPSGVPPARLTMFRLLPGGQFLITTGSDCKLELWDL</sequence>
<dbReference type="CDD" id="cd09917">
    <property type="entry name" value="F-box_SF"/>
    <property type="match status" value="1"/>
</dbReference>
<evidence type="ECO:0000313" key="3">
    <source>
        <dbReference type="EMBL" id="KDQ58305.1"/>
    </source>
</evidence>
<organism evidence="3 4">
    <name type="scientific">Jaapia argillacea MUCL 33604</name>
    <dbReference type="NCBI Taxonomy" id="933084"/>
    <lineage>
        <taxon>Eukaryota</taxon>
        <taxon>Fungi</taxon>
        <taxon>Dikarya</taxon>
        <taxon>Basidiomycota</taxon>
        <taxon>Agaricomycotina</taxon>
        <taxon>Agaricomycetes</taxon>
        <taxon>Agaricomycetidae</taxon>
        <taxon>Jaapiales</taxon>
        <taxon>Jaapiaceae</taxon>
        <taxon>Jaapia</taxon>
    </lineage>
</organism>
<feature type="domain" description="F-box" evidence="2">
    <location>
        <begin position="1"/>
        <end position="38"/>
    </location>
</feature>
<dbReference type="InterPro" id="IPR001680">
    <property type="entry name" value="WD40_rpt"/>
</dbReference>
<dbReference type="InterPro" id="IPR019775">
    <property type="entry name" value="WD40_repeat_CS"/>
</dbReference>
<dbReference type="Pfam" id="PF00646">
    <property type="entry name" value="F-box"/>
    <property type="match status" value="1"/>
</dbReference>
<name>A0A067PWS0_9AGAM</name>
<evidence type="ECO:0000256" key="1">
    <source>
        <dbReference type="PROSITE-ProRule" id="PRU00221"/>
    </source>
</evidence>
<feature type="repeat" description="WD" evidence="1">
    <location>
        <begin position="116"/>
        <end position="135"/>
    </location>
</feature>
<accession>A0A067PWS0</accession>
<dbReference type="InterPro" id="IPR036047">
    <property type="entry name" value="F-box-like_dom_sf"/>
</dbReference>
<dbReference type="Proteomes" id="UP000027265">
    <property type="component" value="Unassembled WGS sequence"/>
</dbReference>
<dbReference type="PROSITE" id="PS50181">
    <property type="entry name" value="FBOX"/>
    <property type="match status" value="1"/>
</dbReference>
<feature type="non-terminal residue" evidence="3">
    <location>
        <position position="135"/>
    </location>
</feature>
<dbReference type="SUPFAM" id="SSF81383">
    <property type="entry name" value="F-box domain"/>
    <property type="match status" value="1"/>
</dbReference>
<reference evidence="4" key="1">
    <citation type="journal article" date="2014" name="Proc. Natl. Acad. Sci. U.S.A.">
        <title>Extensive sampling of basidiomycete genomes demonstrates inadequacy of the white-rot/brown-rot paradigm for wood decay fungi.</title>
        <authorList>
            <person name="Riley R."/>
            <person name="Salamov A.A."/>
            <person name="Brown D.W."/>
            <person name="Nagy L.G."/>
            <person name="Floudas D."/>
            <person name="Held B.W."/>
            <person name="Levasseur A."/>
            <person name="Lombard V."/>
            <person name="Morin E."/>
            <person name="Otillar R."/>
            <person name="Lindquist E.A."/>
            <person name="Sun H."/>
            <person name="LaButti K.M."/>
            <person name="Schmutz J."/>
            <person name="Jabbour D."/>
            <person name="Luo H."/>
            <person name="Baker S.E."/>
            <person name="Pisabarro A.G."/>
            <person name="Walton J.D."/>
            <person name="Blanchette R.A."/>
            <person name="Henrissat B."/>
            <person name="Martin F."/>
            <person name="Cullen D."/>
            <person name="Hibbett D.S."/>
            <person name="Grigoriev I.V."/>
        </authorList>
    </citation>
    <scope>NUCLEOTIDE SEQUENCE [LARGE SCALE GENOMIC DNA]</scope>
    <source>
        <strain evidence="4">MUCL 33604</strain>
    </source>
</reference>
<protein>
    <recommendedName>
        <fullName evidence="2">F-box domain-containing protein</fullName>
    </recommendedName>
</protein>
<feature type="non-terminal residue" evidence="3">
    <location>
        <position position="1"/>
    </location>
</feature>
<dbReference type="EMBL" id="KL197717">
    <property type="protein sequence ID" value="KDQ58305.1"/>
    <property type="molecule type" value="Genomic_DNA"/>
</dbReference>
<dbReference type="InterPro" id="IPR001810">
    <property type="entry name" value="F-box_dom"/>
</dbReference>
<dbReference type="HOGENOM" id="CLU_111211_0_0_1"/>
<proteinExistence type="predicted"/>
<dbReference type="InParanoid" id="A0A067PWS0"/>
<gene>
    <name evidence="3" type="ORF">JAAARDRAFT_105150</name>
</gene>
<evidence type="ECO:0000259" key="2">
    <source>
        <dbReference type="PROSITE" id="PS50181"/>
    </source>
</evidence>
<dbReference type="AlphaFoldDB" id="A0A067PWS0"/>
<dbReference type="OrthoDB" id="3145038at2759"/>
<dbReference type="Gene3D" id="1.20.1280.50">
    <property type="match status" value="1"/>
</dbReference>
<keyword evidence="4" id="KW-1185">Reference proteome</keyword>
<dbReference type="PROSITE" id="PS00678">
    <property type="entry name" value="WD_REPEATS_1"/>
    <property type="match status" value="1"/>
</dbReference>
<dbReference type="PROSITE" id="PS50082">
    <property type="entry name" value="WD_REPEATS_2"/>
    <property type="match status" value="1"/>
</dbReference>
<evidence type="ECO:0000313" key="4">
    <source>
        <dbReference type="Proteomes" id="UP000027265"/>
    </source>
</evidence>
<keyword evidence="1" id="KW-0853">WD repeat</keyword>